<proteinExistence type="predicted"/>
<feature type="compositionally biased region" description="Pro residues" evidence="1">
    <location>
        <begin position="1"/>
        <end position="10"/>
    </location>
</feature>
<gene>
    <name evidence="2" type="primary">P0689H05.35</name>
</gene>
<sequence>MDEPIPPYPPTTASALPSRHPDNFPALHRLSPRLPHALAGIPDAQRPIPNLSHRSFMASYCHPRVSPVPDLVLCELAGVYGSCDSDLVLCGTAIGQGLL</sequence>
<protein>
    <submittedName>
        <fullName evidence="2">Uncharacterized protein</fullName>
    </submittedName>
</protein>
<evidence type="ECO:0000313" key="2">
    <source>
        <dbReference type="EMBL" id="BAD17277.1"/>
    </source>
</evidence>
<feature type="region of interest" description="Disordered" evidence="1">
    <location>
        <begin position="1"/>
        <end position="22"/>
    </location>
</feature>
<reference evidence="3" key="1">
    <citation type="journal article" date="2005" name="Nature">
        <title>The map-based sequence of the rice genome.</title>
        <authorList>
            <consortium name="International rice genome sequencing project (IRGSP)"/>
            <person name="Matsumoto T."/>
            <person name="Wu J."/>
            <person name="Kanamori H."/>
            <person name="Katayose Y."/>
            <person name="Fujisawa M."/>
            <person name="Namiki N."/>
            <person name="Mizuno H."/>
            <person name="Yamamoto K."/>
            <person name="Antonio B.A."/>
            <person name="Baba T."/>
            <person name="Sakata K."/>
            <person name="Nagamura Y."/>
            <person name="Aoki H."/>
            <person name="Arikawa K."/>
            <person name="Arita K."/>
            <person name="Bito T."/>
            <person name="Chiden Y."/>
            <person name="Fujitsuka N."/>
            <person name="Fukunaka R."/>
            <person name="Hamada M."/>
            <person name="Harada C."/>
            <person name="Hayashi A."/>
            <person name="Hijishita S."/>
            <person name="Honda M."/>
            <person name="Hosokawa S."/>
            <person name="Ichikawa Y."/>
            <person name="Idonuma A."/>
            <person name="Iijima M."/>
            <person name="Ikeda M."/>
            <person name="Ikeno M."/>
            <person name="Ito K."/>
            <person name="Ito S."/>
            <person name="Ito T."/>
            <person name="Ito Y."/>
            <person name="Ito Y."/>
            <person name="Iwabuchi A."/>
            <person name="Kamiya K."/>
            <person name="Karasawa W."/>
            <person name="Kurita K."/>
            <person name="Katagiri S."/>
            <person name="Kikuta A."/>
            <person name="Kobayashi H."/>
            <person name="Kobayashi N."/>
            <person name="Machita K."/>
            <person name="Maehara T."/>
            <person name="Masukawa M."/>
            <person name="Mizubayashi T."/>
            <person name="Mukai Y."/>
            <person name="Nagasaki H."/>
            <person name="Nagata Y."/>
            <person name="Naito S."/>
            <person name="Nakashima M."/>
            <person name="Nakama Y."/>
            <person name="Nakamichi Y."/>
            <person name="Nakamura M."/>
            <person name="Meguro A."/>
            <person name="Negishi M."/>
            <person name="Ohta I."/>
            <person name="Ohta T."/>
            <person name="Okamoto M."/>
            <person name="Ono N."/>
            <person name="Saji S."/>
            <person name="Sakaguchi M."/>
            <person name="Sakai K."/>
            <person name="Shibata M."/>
            <person name="Shimokawa T."/>
            <person name="Song J."/>
            <person name="Takazaki Y."/>
            <person name="Terasawa K."/>
            <person name="Tsugane M."/>
            <person name="Tsuji K."/>
            <person name="Ueda S."/>
            <person name="Waki K."/>
            <person name="Yamagata H."/>
            <person name="Yamamoto M."/>
            <person name="Yamamoto S."/>
            <person name="Yamane H."/>
            <person name="Yoshiki S."/>
            <person name="Yoshihara R."/>
            <person name="Yukawa K."/>
            <person name="Zhong H."/>
            <person name="Yano M."/>
            <person name="Yuan Q."/>
            <person name="Ouyang S."/>
            <person name="Liu J."/>
            <person name="Jones K.M."/>
            <person name="Gansberger K."/>
            <person name="Moffat K."/>
            <person name="Hill J."/>
            <person name="Bera J."/>
            <person name="Fadrosh D."/>
            <person name="Jin S."/>
            <person name="Johri S."/>
            <person name="Kim M."/>
            <person name="Overton L."/>
            <person name="Reardon M."/>
            <person name="Tsitrin T."/>
            <person name="Vuong H."/>
            <person name="Weaver B."/>
            <person name="Ciecko A."/>
            <person name="Tallon L."/>
            <person name="Jackson J."/>
            <person name="Pai G."/>
            <person name="Aken S.V."/>
            <person name="Utterback T."/>
            <person name="Reidmuller S."/>
            <person name="Feldblyum T."/>
            <person name="Hsiao J."/>
            <person name="Zismann V."/>
            <person name="Iobst S."/>
            <person name="de Vazeille A.R."/>
            <person name="Buell C.R."/>
            <person name="Ying K."/>
            <person name="Li Y."/>
            <person name="Lu T."/>
            <person name="Huang Y."/>
            <person name="Zhao Q."/>
            <person name="Feng Q."/>
            <person name="Zhang L."/>
            <person name="Zhu J."/>
            <person name="Weng Q."/>
            <person name="Mu J."/>
            <person name="Lu Y."/>
            <person name="Fan D."/>
            <person name="Liu Y."/>
            <person name="Guan J."/>
            <person name="Zhang Y."/>
            <person name="Yu S."/>
            <person name="Liu X."/>
            <person name="Zhang Y."/>
            <person name="Hong G."/>
            <person name="Han B."/>
            <person name="Choisne N."/>
            <person name="Demange N."/>
            <person name="Orjeda G."/>
            <person name="Samain S."/>
            <person name="Cattolico L."/>
            <person name="Pelletier E."/>
            <person name="Couloux A."/>
            <person name="Segurens B."/>
            <person name="Wincker P."/>
            <person name="D'Hont A."/>
            <person name="Scarpelli C."/>
            <person name="Weissenbach J."/>
            <person name="Salanoubat M."/>
            <person name="Quetier F."/>
            <person name="Yu Y."/>
            <person name="Kim H.R."/>
            <person name="Rambo T."/>
            <person name="Currie J."/>
            <person name="Collura K."/>
            <person name="Luo M."/>
            <person name="Yang T."/>
            <person name="Ammiraju J.S.S."/>
            <person name="Engler F."/>
            <person name="Soderlund C."/>
            <person name="Wing R.A."/>
            <person name="Palmer L.E."/>
            <person name="de la Bastide M."/>
            <person name="Spiegel L."/>
            <person name="Nascimento L."/>
            <person name="Zutavern T."/>
            <person name="O'Shaughnessy A."/>
            <person name="Dike S."/>
            <person name="Dedhia N."/>
            <person name="Preston R."/>
            <person name="Balija V."/>
            <person name="McCombie W.R."/>
            <person name="Chow T."/>
            <person name="Chen H."/>
            <person name="Chung M."/>
            <person name="Chen C."/>
            <person name="Shaw J."/>
            <person name="Wu H."/>
            <person name="Hsiao K."/>
            <person name="Chao Y."/>
            <person name="Chu M."/>
            <person name="Cheng C."/>
            <person name="Hour A."/>
            <person name="Lee P."/>
            <person name="Lin S."/>
            <person name="Lin Y."/>
            <person name="Liou J."/>
            <person name="Liu S."/>
            <person name="Hsing Y."/>
            <person name="Raghuvanshi S."/>
            <person name="Mohanty A."/>
            <person name="Bharti A.K."/>
            <person name="Gaur A."/>
            <person name="Gupta V."/>
            <person name="Kumar D."/>
            <person name="Ravi V."/>
            <person name="Vij S."/>
            <person name="Kapur A."/>
            <person name="Khurana P."/>
            <person name="Khurana P."/>
            <person name="Khurana J.P."/>
            <person name="Tyagi A.K."/>
            <person name="Gaikwad K."/>
            <person name="Singh A."/>
            <person name="Dalal V."/>
            <person name="Srivastava S."/>
            <person name="Dixit A."/>
            <person name="Pal A.K."/>
            <person name="Ghazi I.A."/>
            <person name="Yadav M."/>
            <person name="Pandit A."/>
            <person name="Bhargava A."/>
            <person name="Sureshbabu K."/>
            <person name="Batra K."/>
            <person name="Sharma T.R."/>
            <person name="Mohapatra T."/>
            <person name="Singh N.K."/>
            <person name="Messing J."/>
            <person name="Nelson A.B."/>
            <person name="Fuks G."/>
            <person name="Kavchok S."/>
            <person name="Keizer G."/>
            <person name="Linton E."/>
            <person name="Llaca V."/>
            <person name="Song R."/>
            <person name="Tanyolac B."/>
            <person name="Young S."/>
            <person name="Ho-Il K."/>
            <person name="Hahn J.H."/>
            <person name="Sangsakoo G."/>
            <person name="Vanavichit A."/>
            <person name="de Mattos Luiz.A.T."/>
            <person name="Zimmer P.D."/>
            <person name="Malone G."/>
            <person name="Dellagostin O."/>
            <person name="de Oliveira A.C."/>
            <person name="Bevan M."/>
            <person name="Bancroft I."/>
            <person name="Minx P."/>
            <person name="Cordum H."/>
            <person name="Wilson R."/>
            <person name="Cheng Z."/>
            <person name="Jin W."/>
            <person name="Jiang J."/>
            <person name="Leong S.A."/>
            <person name="Iwama H."/>
            <person name="Gojobori T."/>
            <person name="Itoh T."/>
            <person name="Niimura Y."/>
            <person name="Fujii Y."/>
            <person name="Habara T."/>
            <person name="Sakai H."/>
            <person name="Sato Y."/>
            <person name="Wilson G."/>
            <person name="Kumar K."/>
            <person name="McCouch S."/>
            <person name="Juretic N."/>
            <person name="Hoen D."/>
            <person name="Wright S."/>
            <person name="Bruskiewich R."/>
            <person name="Bureau T."/>
            <person name="Miyao A."/>
            <person name="Hirochika H."/>
            <person name="Nishikawa T."/>
            <person name="Kadowaki K."/>
            <person name="Sugiura M."/>
            <person name="Burr B."/>
            <person name="Sasaki T."/>
        </authorList>
    </citation>
    <scope>NUCLEOTIDE SEQUENCE [LARGE SCALE GENOMIC DNA]</scope>
    <source>
        <strain evidence="3">cv. Nipponbare</strain>
    </source>
</reference>
<dbReference type="EMBL" id="AP005114">
    <property type="protein sequence ID" value="BAD17277.1"/>
    <property type="molecule type" value="Genomic_DNA"/>
</dbReference>
<dbReference type="Proteomes" id="UP000000763">
    <property type="component" value="Chromosome 2"/>
</dbReference>
<accession>Q6Z5I9</accession>
<name>Q6Z5I9_ORYSJ</name>
<reference evidence="3" key="2">
    <citation type="journal article" date="2008" name="Nucleic Acids Res.">
        <title>The rice annotation project database (RAP-DB): 2008 update.</title>
        <authorList>
            <consortium name="The rice annotation project (RAP)"/>
        </authorList>
    </citation>
    <scope>GENOME REANNOTATION</scope>
    <source>
        <strain evidence="3">cv. Nipponbare</strain>
    </source>
</reference>
<dbReference type="AlphaFoldDB" id="Q6Z5I9"/>
<evidence type="ECO:0000256" key="1">
    <source>
        <dbReference type="SAM" id="MobiDB-lite"/>
    </source>
</evidence>
<organism evidence="2 3">
    <name type="scientific">Oryza sativa subsp. japonica</name>
    <name type="common">Rice</name>
    <dbReference type="NCBI Taxonomy" id="39947"/>
    <lineage>
        <taxon>Eukaryota</taxon>
        <taxon>Viridiplantae</taxon>
        <taxon>Streptophyta</taxon>
        <taxon>Embryophyta</taxon>
        <taxon>Tracheophyta</taxon>
        <taxon>Spermatophyta</taxon>
        <taxon>Magnoliopsida</taxon>
        <taxon>Liliopsida</taxon>
        <taxon>Poales</taxon>
        <taxon>Poaceae</taxon>
        <taxon>BOP clade</taxon>
        <taxon>Oryzoideae</taxon>
        <taxon>Oryzeae</taxon>
        <taxon>Oryzinae</taxon>
        <taxon>Oryza</taxon>
        <taxon>Oryza sativa</taxon>
    </lineage>
</organism>
<evidence type="ECO:0000313" key="3">
    <source>
        <dbReference type="Proteomes" id="UP000000763"/>
    </source>
</evidence>